<protein>
    <submittedName>
        <fullName evidence="2">Uncharacterized protein</fullName>
    </submittedName>
</protein>
<organism evidence="2 3">
    <name type="scientific">Reticulomyxa filosa</name>
    <dbReference type="NCBI Taxonomy" id="46433"/>
    <lineage>
        <taxon>Eukaryota</taxon>
        <taxon>Sar</taxon>
        <taxon>Rhizaria</taxon>
        <taxon>Retaria</taxon>
        <taxon>Foraminifera</taxon>
        <taxon>Monothalamids</taxon>
        <taxon>Reticulomyxidae</taxon>
        <taxon>Reticulomyxa</taxon>
    </lineage>
</organism>
<accession>X6MN16</accession>
<keyword evidence="3" id="KW-1185">Reference proteome</keyword>
<name>X6MN16_RETFI</name>
<sequence>MFEPSIKSSPGENPGSPSRHHVNAPANSLKTGSNNPALCALDYEMLECDDIFQINFFGNENALRHNTMHDHHSMNLSNIVGHSASMLCNNGNGINDSNLFIDFSDTDNYLASPSFLHLGSPNLFAFHPSNDSNNSNGNAMKPNVITNAGSGMIIDDNIISLANPEDDINIETLCDNPFILPTLSHQMRYFSSPNQF</sequence>
<dbReference type="Proteomes" id="UP000023152">
    <property type="component" value="Unassembled WGS sequence"/>
</dbReference>
<feature type="compositionally biased region" description="Polar residues" evidence="1">
    <location>
        <begin position="1"/>
        <end position="11"/>
    </location>
</feature>
<evidence type="ECO:0000256" key="1">
    <source>
        <dbReference type="SAM" id="MobiDB-lite"/>
    </source>
</evidence>
<feature type="region of interest" description="Disordered" evidence="1">
    <location>
        <begin position="1"/>
        <end position="29"/>
    </location>
</feature>
<dbReference type="AlphaFoldDB" id="X6MN16"/>
<reference evidence="2 3" key="1">
    <citation type="journal article" date="2013" name="Curr. Biol.">
        <title>The Genome of the Foraminiferan Reticulomyxa filosa.</title>
        <authorList>
            <person name="Glockner G."/>
            <person name="Hulsmann N."/>
            <person name="Schleicher M."/>
            <person name="Noegel A.A."/>
            <person name="Eichinger L."/>
            <person name="Gallinger C."/>
            <person name="Pawlowski J."/>
            <person name="Sierra R."/>
            <person name="Euteneuer U."/>
            <person name="Pillet L."/>
            <person name="Moustafa A."/>
            <person name="Platzer M."/>
            <person name="Groth M."/>
            <person name="Szafranski K."/>
            <person name="Schliwa M."/>
        </authorList>
    </citation>
    <scope>NUCLEOTIDE SEQUENCE [LARGE SCALE GENOMIC DNA]</scope>
</reference>
<evidence type="ECO:0000313" key="2">
    <source>
        <dbReference type="EMBL" id="ETO14475.1"/>
    </source>
</evidence>
<proteinExistence type="predicted"/>
<evidence type="ECO:0000313" key="3">
    <source>
        <dbReference type="Proteomes" id="UP000023152"/>
    </source>
</evidence>
<gene>
    <name evidence="2" type="ORF">RFI_22893</name>
</gene>
<comment type="caution">
    <text evidence="2">The sequence shown here is derived from an EMBL/GenBank/DDBJ whole genome shotgun (WGS) entry which is preliminary data.</text>
</comment>
<dbReference type="EMBL" id="ASPP01020012">
    <property type="protein sequence ID" value="ETO14475.1"/>
    <property type="molecule type" value="Genomic_DNA"/>
</dbReference>